<comment type="caution">
    <text evidence="8">The sequence shown here is derived from an EMBL/GenBank/DDBJ whole genome shotgun (WGS) entry which is preliminary data.</text>
</comment>
<dbReference type="InterPro" id="IPR051692">
    <property type="entry name" value="OMP-like"/>
</dbReference>
<protein>
    <recommendedName>
        <fullName evidence="7">Outer membrane protein beta-barrel domain-containing protein</fullName>
    </recommendedName>
</protein>
<dbReference type="Proteomes" id="UP000095042">
    <property type="component" value="Unassembled WGS sequence"/>
</dbReference>
<dbReference type="RefSeq" id="WP_069623232.1">
    <property type="nucleotide sequence ID" value="NZ_LPWD01000090.1"/>
</dbReference>
<feature type="signal peptide" evidence="6">
    <location>
        <begin position="1"/>
        <end position="21"/>
    </location>
</feature>
<sequence>MGWRKGLLFLMWVPLAAPASAGNATYDWSGFYLGYHVGGALDLADVDSPFGPSIFGGTVRTPGPLAGGQAGYNWQRGAGLFGLEADASLADLDGTNTCFAYSGFYLSANCRAQIDALGTFTGRFGWVLPSDGRTLIFGKAGLAWAHAEIDARPNGGEGLPGSRDSGVEWGWTIGGGVERAVSPRWTVKAEYGFLSFDQSLSAPASHFQTAPPGPATTGTPAAGADVTHDIHQFKLGMNYKLGGAGAPDATAQQAGWSAPGTTLTAGVRYVYGWGQFHKDLGIQGRGLTSLASRLTYDNEPINGAEAFARLDTSFGLMIKGLIGGAAGDGTLNDEDWNIAFPAADVAYSNTLSDVDNDIGYGLIDVGYAVWRGPGYSVAPFVGYSQFRQDMTGLGCRQIANRFSDCATPIPTMFAASPRTINGRRCDSALRVKSRSRVA</sequence>
<dbReference type="Gene3D" id="2.40.128.90">
    <property type="entry name" value="OMPT-like"/>
    <property type="match status" value="1"/>
</dbReference>
<dbReference type="InterPro" id="IPR027385">
    <property type="entry name" value="Beta-barrel_OMP"/>
</dbReference>
<dbReference type="GO" id="GO:0004190">
    <property type="term" value="F:aspartic-type endopeptidase activity"/>
    <property type="evidence" value="ECO:0007669"/>
    <property type="project" value="InterPro"/>
</dbReference>
<dbReference type="PANTHER" id="PTHR34001">
    <property type="entry name" value="BLL7405 PROTEIN"/>
    <property type="match status" value="1"/>
</dbReference>
<dbReference type="EMBL" id="LPWD01000090">
    <property type="protein sequence ID" value="ODS03559.1"/>
    <property type="molecule type" value="Genomic_DNA"/>
</dbReference>
<evidence type="ECO:0000256" key="6">
    <source>
        <dbReference type="SAM" id="SignalP"/>
    </source>
</evidence>
<keyword evidence="3" id="KW-0472">Membrane</keyword>
<dbReference type="InterPro" id="IPR011250">
    <property type="entry name" value="OMP/PagP_B-barrel"/>
</dbReference>
<evidence type="ECO:0000256" key="5">
    <source>
        <dbReference type="ARBA" id="ARBA00038306"/>
    </source>
</evidence>
<gene>
    <name evidence="8" type="ORF">AUC71_00745</name>
</gene>
<evidence type="ECO:0000313" key="9">
    <source>
        <dbReference type="Proteomes" id="UP000095042"/>
    </source>
</evidence>
<evidence type="ECO:0000259" key="7">
    <source>
        <dbReference type="Pfam" id="PF13505"/>
    </source>
</evidence>
<feature type="domain" description="Outer membrane protein beta-barrel" evidence="7">
    <location>
        <begin position="15"/>
        <end position="210"/>
    </location>
</feature>
<evidence type="ECO:0000256" key="1">
    <source>
        <dbReference type="ARBA" id="ARBA00004442"/>
    </source>
</evidence>
<name>A0A1E3WCM0_9HYPH</name>
<dbReference type="GO" id="GO:0009279">
    <property type="term" value="C:cell outer membrane"/>
    <property type="evidence" value="ECO:0007669"/>
    <property type="project" value="UniProtKB-SubCell"/>
</dbReference>
<dbReference type="Gene3D" id="2.40.160.20">
    <property type="match status" value="1"/>
</dbReference>
<keyword evidence="9" id="KW-1185">Reference proteome</keyword>
<evidence type="ECO:0000256" key="4">
    <source>
        <dbReference type="ARBA" id="ARBA00023237"/>
    </source>
</evidence>
<dbReference type="PANTHER" id="PTHR34001:SF3">
    <property type="entry name" value="BLL7405 PROTEIN"/>
    <property type="match status" value="1"/>
</dbReference>
<evidence type="ECO:0000256" key="2">
    <source>
        <dbReference type="ARBA" id="ARBA00022729"/>
    </source>
</evidence>
<keyword evidence="4" id="KW-0998">Cell outer membrane</keyword>
<accession>A0A1E3WCM0</accession>
<feature type="chain" id="PRO_5009139212" description="Outer membrane protein beta-barrel domain-containing protein" evidence="6">
    <location>
        <begin position="22"/>
        <end position="438"/>
    </location>
</feature>
<evidence type="ECO:0000256" key="3">
    <source>
        <dbReference type="ARBA" id="ARBA00023136"/>
    </source>
</evidence>
<organism evidence="8 9">
    <name type="scientific">Methyloceanibacter marginalis</name>
    <dbReference type="NCBI Taxonomy" id="1774971"/>
    <lineage>
        <taxon>Bacteria</taxon>
        <taxon>Pseudomonadati</taxon>
        <taxon>Pseudomonadota</taxon>
        <taxon>Alphaproteobacteria</taxon>
        <taxon>Hyphomicrobiales</taxon>
        <taxon>Hyphomicrobiaceae</taxon>
        <taxon>Methyloceanibacter</taxon>
    </lineage>
</organism>
<comment type="subcellular location">
    <subcellularLocation>
        <location evidence="1">Cell outer membrane</location>
    </subcellularLocation>
</comment>
<comment type="similarity">
    <text evidence="5">Belongs to the Omp25/RopB family.</text>
</comment>
<keyword evidence="2 6" id="KW-0732">Signal</keyword>
<dbReference type="OrthoDB" id="7591823at2"/>
<dbReference type="SUPFAM" id="SSF69917">
    <property type="entry name" value="OMPT-like"/>
    <property type="match status" value="1"/>
</dbReference>
<dbReference type="SUPFAM" id="SSF56925">
    <property type="entry name" value="OMPA-like"/>
    <property type="match status" value="1"/>
</dbReference>
<proteinExistence type="inferred from homology"/>
<reference evidence="8 9" key="1">
    <citation type="journal article" date="2016" name="Environ. Microbiol.">
        <title>New Methyloceanibacter diversity from North Sea sediments includes methanotroph containing solely the soluble methane monooxygenase.</title>
        <authorList>
            <person name="Vekeman B."/>
            <person name="Kerckhof F.M."/>
            <person name="Cremers G."/>
            <person name="de Vos P."/>
            <person name="Vandamme P."/>
            <person name="Boon N."/>
            <person name="Op den Camp H.J."/>
            <person name="Heylen K."/>
        </authorList>
    </citation>
    <scope>NUCLEOTIDE SEQUENCE [LARGE SCALE GENOMIC DNA]</scope>
    <source>
        <strain evidence="8 9">R-67177</strain>
    </source>
</reference>
<dbReference type="Pfam" id="PF13505">
    <property type="entry name" value="OMP_b-brl"/>
    <property type="match status" value="1"/>
</dbReference>
<dbReference type="InterPro" id="IPR053724">
    <property type="entry name" value="OMP_A26_sf"/>
</dbReference>
<evidence type="ECO:0000313" key="8">
    <source>
        <dbReference type="EMBL" id="ODS03559.1"/>
    </source>
</evidence>
<dbReference type="AlphaFoldDB" id="A0A1E3WCM0"/>
<dbReference type="InterPro" id="IPR020080">
    <property type="entry name" value="OM_adhesin/peptidase_omptin"/>
</dbReference>